<keyword evidence="1" id="KW-1133">Transmembrane helix</keyword>
<proteinExistence type="predicted"/>
<comment type="caution">
    <text evidence="2">The sequence shown here is derived from an EMBL/GenBank/DDBJ whole genome shotgun (WGS) entry which is preliminary data.</text>
</comment>
<protein>
    <recommendedName>
        <fullName evidence="4">Transmembrane protein</fullName>
    </recommendedName>
</protein>
<evidence type="ECO:0000313" key="3">
    <source>
        <dbReference type="Proteomes" id="UP001628156"/>
    </source>
</evidence>
<evidence type="ECO:0008006" key="4">
    <source>
        <dbReference type="Google" id="ProtNLM"/>
    </source>
</evidence>
<keyword evidence="1" id="KW-0812">Transmembrane</keyword>
<evidence type="ECO:0000256" key="1">
    <source>
        <dbReference type="SAM" id="Phobius"/>
    </source>
</evidence>
<evidence type="ECO:0000313" key="2">
    <source>
        <dbReference type="EMBL" id="GAB1228072.1"/>
    </source>
</evidence>
<sequence length="323" mass="37465">MQEQHNVEKKSFIQKFKERIIQLIQTKKKYLLFNIAGVIICIILSILFSISFLVITNKRIEKYYDYHESGLDMRSNALLTSVSVNAPPHIQTCFVSSIPDLNDSLEETYLIRKEYDVPQKSIFFKQTLHPTSSIDLSFAATDKHNKPTNVTLYILKGDKEFQRYSLGLVTTPIFQIEQQSSSNVTELKLTQQVIEQFYFIFESYIPNTSILTELKVSFGQYNVDSIQHICYTGSVKHDFTAGEIMIVTNTENIYSKVIMDFSGKNVFVNTVIPLSVVLFIFLLITFSVISNRKRRDDEIEFLRHNQTIQNSKRVEYQKIDETN</sequence>
<organism evidence="2 3">
    <name type="scientific">Entamoeba nuttalli</name>
    <dbReference type="NCBI Taxonomy" id="412467"/>
    <lineage>
        <taxon>Eukaryota</taxon>
        <taxon>Amoebozoa</taxon>
        <taxon>Evosea</taxon>
        <taxon>Archamoebae</taxon>
        <taxon>Mastigamoebida</taxon>
        <taxon>Entamoebidae</taxon>
        <taxon>Entamoeba</taxon>
    </lineage>
</organism>
<feature type="transmembrane region" description="Helical" evidence="1">
    <location>
        <begin position="266"/>
        <end position="289"/>
    </location>
</feature>
<accession>A0ABQ0DYZ0</accession>
<reference evidence="2 3" key="1">
    <citation type="journal article" date="2019" name="PLoS Negl. Trop. Dis.">
        <title>Whole genome sequencing of Entamoeba nuttalli reveals mammalian host-related molecular signatures and a novel octapeptide-repeat surface protein.</title>
        <authorList>
            <person name="Tanaka M."/>
            <person name="Makiuchi T."/>
            <person name="Komiyama T."/>
            <person name="Shiina T."/>
            <person name="Osaki K."/>
            <person name="Tachibana H."/>
        </authorList>
    </citation>
    <scope>NUCLEOTIDE SEQUENCE [LARGE SCALE GENOMIC DNA]</scope>
    <source>
        <strain evidence="2 3">P19-061405</strain>
    </source>
</reference>
<gene>
    <name evidence="2" type="ORF">ENUP19_0371G0006</name>
</gene>
<keyword evidence="3" id="KW-1185">Reference proteome</keyword>
<keyword evidence="1" id="KW-0472">Membrane</keyword>
<name>A0ABQ0DYZ0_9EUKA</name>
<dbReference type="Proteomes" id="UP001628156">
    <property type="component" value="Unassembled WGS sequence"/>
</dbReference>
<dbReference type="EMBL" id="BAAFRS010000371">
    <property type="protein sequence ID" value="GAB1228072.1"/>
    <property type="molecule type" value="Genomic_DNA"/>
</dbReference>
<feature type="transmembrane region" description="Helical" evidence="1">
    <location>
        <begin position="31"/>
        <end position="55"/>
    </location>
</feature>